<dbReference type="Proteomes" id="UP001500630">
    <property type="component" value="Unassembled WGS sequence"/>
</dbReference>
<organism evidence="7 8">
    <name type="scientific">Nonomuraea rosea</name>
    <dbReference type="NCBI Taxonomy" id="638574"/>
    <lineage>
        <taxon>Bacteria</taxon>
        <taxon>Bacillati</taxon>
        <taxon>Actinomycetota</taxon>
        <taxon>Actinomycetes</taxon>
        <taxon>Streptosporangiales</taxon>
        <taxon>Streptosporangiaceae</taxon>
        <taxon>Nonomuraea</taxon>
    </lineage>
</organism>
<protein>
    <submittedName>
        <fullName evidence="7">Carbohydrate kinase</fullName>
    </submittedName>
</protein>
<name>A0ABP6ZDE3_9ACTN</name>
<evidence type="ECO:0000256" key="5">
    <source>
        <dbReference type="ARBA" id="ARBA00022840"/>
    </source>
</evidence>
<dbReference type="PANTHER" id="PTHR43085">
    <property type="entry name" value="HEXOKINASE FAMILY MEMBER"/>
    <property type="match status" value="1"/>
</dbReference>
<accession>A0ABP6ZDE3</accession>
<evidence type="ECO:0000259" key="6">
    <source>
        <dbReference type="Pfam" id="PF00294"/>
    </source>
</evidence>
<dbReference type="GO" id="GO:0016301">
    <property type="term" value="F:kinase activity"/>
    <property type="evidence" value="ECO:0007669"/>
    <property type="project" value="UniProtKB-KW"/>
</dbReference>
<evidence type="ECO:0000256" key="2">
    <source>
        <dbReference type="ARBA" id="ARBA00022679"/>
    </source>
</evidence>
<evidence type="ECO:0000313" key="7">
    <source>
        <dbReference type="EMBL" id="GAA3606027.1"/>
    </source>
</evidence>
<feature type="domain" description="Carbohydrate kinase PfkB" evidence="6">
    <location>
        <begin position="4"/>
        <end position="292"/>
    </location>
</feature>
<dbReference type="InterPro" id="IPR029056">
    <property type="entry name" value="Ribokinase-like"/>
</dbReference>
<dbReference type="RefSeq" id="WP_345574564.1">
    <property type="nucleotide sequence ID" value="NZ_BAABDQ010000041.1"/>
</dbReference>
<dbReference type="Gene3D" id="3.40.1190.20">
    <property type="match status" value="1"/>
</dbReference>
<proteinExistence type="inferred from homology"/>
<keyword evidence="2" id="KW-0808">Transferase</keyword>
<keyword evidence="8" id="KW-1185">Reference proteome</keyword>
<dbReference type="SUPFAM" id="SSF53613">
    <property type="entry name" value="Ribokinase-like"/>
    <property type="match status" value="1"/>
</dbReference>
<dbReference type="InterPro" id="IPR002173">
    <property type="entry name" value="Carboh/pur_kinase_PfkB_CS"/>
</dbReference>
<sequence>MTFLVVGESIADLIGSPEDWRFTAVPGGSPLNVAVTLAGLGQPTRYVSETGEDMFGALLRDHLTRHGVRTDELRNTQATNLAIARIGGDGSATYDFRFGWRLAGSVPLSGVTCLHTGSLATLVGQGAEEVRRLMRSAVTAGVPVSYDPNIRPALLGPRSNALPLVEECTRLARLVKVSADDLGWLYPGEPDLDAARRWSRLPGERLVVVTRGGDGAIAISGDHVITCAAPAVQVADTVGAGDTFAAAFLAVAGAALTSPALAPKQIAHALRRAIAAAAVVCTRRGAAPPTPAEIDAMLPHVPEAA</sequence>
<evidence type="ECO:0000256" key="1">
    <source>
        <dbReference type="ARBA" id="ARBA00010688"/>
    </source>
</evidence>
<comment type="caution">
    <text evidence="7">The sequence shown here is derived from an EMBL/GenBank/DDBJ whole genome shotgun (WGS) entry which is preliminary data.</text>
</comment>
<evidence type="ECO:0000256" key="3">
    <source>
        <dbReference type="ARBA" id="ARBA00022741"/>
    </source>
</evidence>
<keyword evidence="3" id="KW-0547">Nucleotide-binding</keyword>
<reference evidence="8" key="1">
    <citation type="journal article" date="2019" name="Int. J. Syst. Evol. Microbiol.">
        <title>The Global Catalogue of Microorganisms (GCM) 10K type strain sequencing project: providing services to taxonomists for standard genome sequencing and annotation.</title>
        <authorList>
            <consortium name="The Broad Institute Genomics Platform"/>
            <consortium name="The Broad Institute Genome Sequencing Center for Infectious Disease"/>
            <person name="Wu L."/>
            <person name="Ma J."/>
        </authorList>
    </citation>
    <scope>NUCLEOTIDE SEQUENCE [LARGE SCALE GENOMIC DNA]</scope>
    <source>
        <strain evidence="8">JCM 17326</strain>
    </source>
</reference>
<gene>
    <name evidence="7" type="ORF">GCM10022419_108600</name>
</gene>
<dbReference type="InterPro" id="IPR011611">
    <property type="entry name" value="PfkB_dom"/>
</dbReference>
<dbReference type="InterPro" id="IPR050306">
    <property type="entry name" value="PfkB_Carbo_kinase"/>
</dbReference>
<evidence type="ECO:0000256" key="4">
    <source>
        <dbReference type="ARBA" id="ARBA00022777"/>
    </source>
</evidence>
<evidence type="ECO:0000313" key="8">
    <source>
        <dbReference type="Proteomes" id="UP001500630"/>
    </source>
</evidence>
<comment type="similarity">
    <text evidence="1">Belongs to the carbohydrate kinase PfkB family.</text>
</comment>
<keyword evidence="4 7" id="KW-0418">Kinase</keyword>
<keyword evidence="5" id="KW-0067">ATP-binding</keyword>
<dbReference type="Pfam" id="PF00294">
    <property type="entry name" value="PfkB"/>
    <property type="match status" value="1"/>
</dbReference>
<dbReference type="PANTHER" id="PTHR43085:SF1">
    <property type="entry name" value="PSEUDOURIDINE KINASE-RELATED"/>
    <property type="match status" value="1"/>
</dbReference>
<dbReference type="PROSITE" id="PS00584">
    <property type="entry name" value="PFKB_KINASES_2"/>
    <property type="match status" value="1"/>
</dbReference>
<dbReference type="EMBL" id="BAABDQ010000041">
    <property type="protein sequence ID" value="GAA3606027.1"/>
    <property type="molecule type" value="Genomic_DNA"/>
</dbReference>